<keyword evidence="1" id="KW-0472">Membrane</keyword>
<evidence type="ECO:0000313" key="2">
    <source>
        <dbReference type="EMBL" id="ACV22237.1"/>
    </source>
</evidence>
<keyword evidence="1" id="KW-1133">Transmembrane helix</keyword>
<accession>C7N5Q2</accession>
<feature type="transmembrane region" description="Helical" evidence="1">
    <location>
        <begin position="18"/>
        <end position="40"/>
    </location>
</feature>
<dbReference type="KEGG" id="shi:Shel_12090"/>
<dbReference type="STRING" id="471855.Shel_12090"/>
<dbReference type="RefSeq" id="WP_012798340.1">
    <property type="nucleotide sequence ID" value="NC_013165.1"/>
</dbReference>
<evidence type="ECO:0000256" key="1">
    <source>
        <dbReference type="SAM" id="Phobius"/>
    </source>
</evidence>
<gene>
    <name evidence="2" type="ordered locus">Shel_12090</name>
</gene>
<evidence type="ECO:0000313" key="3">
    <source>
        <dbReference type="Proteomes" id="UP000002026"/>
    </source>
</evidence>
<dbReference type="EMBL" id="CP001684">
    <property type="protein sequence ID" value="ACV22237.1"/>
    <property type="molecule type" value="Genomic_DNA"/>
</dbReference>
<protein>
    <submittedName>
        <fullName evidence="2">Uncharacterized protein</fullName>
    </submittedName>
</protein>
<reference evidence="2 3" key="1">
    <citation type="journal article" date="2009" name="Stand. Genomic Sci.">
        <title>Complete genome sequence of Slackia heliotrinireducens type strain (RHS 1).</title>
        <authorList>
            <person name="Pukall R."/>
            <person name="Lapidus A."/>
            <person name="Nolan M."/>
            <person name="Copeland A."/>
            <person name="Glavina Del Rio T."/>
            <person name="Lucas S."/>
            <person name="Chen F."/>
            <person name="Tice H."/>
            <person name="Cheng J.F."/>
            <person name="Chertkov O."/>
            <person name="Bruce D."/>
            <person name="Goodwin L."/>
            <person name="Kuske C."/>
            <person name="Brettin T."/>
            <person name="Detter J.C."/>
            <person name="Han C."/>
            <person name="Pitluck S."/>
            <person name="Pati A."/>
            <person name="Mavrommatis K."/>
            <person name="Ivanova N."/>
            <person name="Ovchinnikova G."/>
            <person name="Chen A."/>
            <person name="Palaniappan K."/>
            <person name="Schneider S."/>
            <person name="Rohde M."/>
            <person name="Chain P."/>
            <person name="D'haeseleer P."/>
            <person name="Goker M."/>
            <person name="Bristow J."/>
            <person name="Eisen J.A."/>
            <person name="Markowitz V."/>
            <person name="Kyrpides N.C."/>
            <person name="Klenk H.P."/>
            <person name="Hugenholtz P."/>
        </authorList>
    </citation>
    <scope>NUCLEOTIDE SEQUENCE [LARGE SCALE GENOMIC DNA]</scope>
    <source>
        <strain evidence="3">ATCC 29202 / DSM 20476 / NCTC 11029 / RHS 1</strain>
    </source>
</reference>
<organism evidence="2 3">
    <name type="scientific">Slackia heliotrinireducens (strain ATCC 29202 / DSM 20476 / NCTC 11029 / RHS 1)</name>
    <name type="common">Peptococcus heliotrinreducens</name>
    <dbReference type="NCBI Taxonomy" id="471855"/>
    <lineage>
        <taxon>Bacteria</taxon>
        <taxon>Bacillati</taxon>
        <taxon>Actinomycetota</taxon>
        <taxon>Coriobacteriia</taxon>
        <taxon>Eggerthellales</taxon>
        <taxon>Eggerthellaceae</taxon>
        <taxon>Slackia</taxon>
    </lineage>
</organism>
<proteinExistence type="predicted"/>
<dbReference type="HOGENOM" id="CLU_2572028_0_0_11"/>
<dbReference type="AlphaFoldDB" id="C7N5Q2"/>
<keyword evidence="3" id="KW-1185">Reference proteome</keyword>
<sequence>MATLIRYELKKILGNRPGMVACVLVLLMLVFANVLNLAMIQTRDIATGERIRGAAAVEADSSLAAVCIPLSASVFSKHQVS</sequence>
<dbReference type="Proteomes" id="UP000002026">
    <property type="component" value="Chromosome"/>
</dbReference>
<name>C7N5Q2_SLAHD</name>
<keyword evidence="1" id="KW-0812">Transmembrane</keyword>